<protein>
    <submittedName>
        <fullName evidence="8">FUSC family protein</fullName>
    </submittedName>
</protein>
<feature type="transmembrane region" description="Helical" evidence="6">
    <location>
        <begin position="540"/>
        <end position="562"/>
    </location>
</feature>
<dbReference type="Proteomes" id="UP000598775">
    <property type="component" value="Unassembled WGS sequence"/>
</dbReference>
<feature type="compositionally biased region" description="Low complexity" evidence="5">
    <location>
        <begin position="331"/>
        <end position="344"/>
    </location>
</feature>
<dbReference type="EMBL" id="BMGP01000002">
    <property type="protein sequence ID" value="GGF18047.1"/>
    <property type="molecule type" value="Genomic_DNA"/>
</dbReference>
<sequence length="792" mass="82105">MRFWSWLGKRDAGYAALRRATRTAIVMPALFAFCSIVIGDAQVATFAAFGSFAMLLLVDFGGSMRARIQSQVALAVTGAVFVCLGTLASRPIWLAAVAMALVAFAVLFVGAVSSVLASASTSLLLAFILPVSLPGGASSIGPRLVGWGIASVVGVFAIAVLWPAPARDRLRTGAARACRALAVRLRADVAFIVSEKAPEKGSEFEHAIAEADAAVADLHEIFLGTPYRPTGLTTSARTVVRLIDELNWLQSILVHSNPYTPAAPASAKLSHVSACRVKSAAADVLELGADTLTRTGGPTADLEAALAELAAARRAVEASATSEVSVRRGGAATPAATSATSEGLPATASVSVSAANTAPDAAADRTAVNDFVTALDPRFRAQELSFAVAQIGENIVLTAAAERRTWWQRMLGQQPGNLPGTVDAGVQRAAAALQWNSVWLHNSIRGAAALGIAVLIADLTGVEHSFWVVLGTLSVLRSNALSTGQSALRGVLGTSAGVLVGAAVLFAIGPQTVLLWVLLPIAILVAGVAPTAISFAAGQAGFTVTLVLLFNIIAPTGWSVGLLRIEDIALGCAVSLIVGLLFWPRGAAAALRRALADAYVETVAYLSATVAFGLGRCDSTASRQPVPTAEALQAAAASRRLDDTFRTYLAERGAKRLALANVASAVTGVGAMRLAGDAILDIWRSDDCIIDGDRATARLALDASTSKLAGWYGELGRQLVAQRALPRPALRDSAADDALADAVRRDLSHSSGAATRTAVRVIWTGDYLDVVRRLESMIVESVPALAPAQSHS</sequence>
<evidence type="ECO:0000256" key="5">
    <source>
        <dbReference type="SAM" id="MobiDB-lite"/>
    </source>
</evidence>
<organism evidence="8 9">
    <name type="scientific">Subtercola lobariae</name>
    <dbReference type="NCBI Taxonomy" id="1588641"/>
    <lineage>
        <taxon>Bacteria</taxon>
        <taxon>Bacillati</taxon>
        <taxon>Actinomycetota</taxon>
        <taxon>Actinomycetes</taxon>
        <taxon>Micrococcales</taxon>
        <taxon>Microbacteriaceae</taxon>
        <taxon>Subtercola</taxon>
    </lineage>
</organism>
<comment type="subcellular location">
    <subcellularLocation>
        <location evidence="1">Membrane</location>
        <topology evidence="1">Multi-pass membrane protein</topology>
    </subcellularLocation>
</comment>
<evidence type="ECO:0000256" key="1">
    <source>
        <dbReference type="ARBA" id="ARBA00004141"/>
    </source>
</evidence>
<keyword evidence="9" id="KW-1185">Reference proteome</keyword>
<accession>A0A917B4G3</accession>
<feature type="transmembrane region" description="Helical" evidence="6">
    <location>
        <begin position="72"/>
        <end position="88"/>
    </location>
</feature>
<evidence type="ECO:0000256" key="6">
    <source>
        <dbReference type="SAM" id="Phobius"/>
    </source>
</evidence>
<evidence type="ECO:0000256" key="3">
    <source>
        <dbReference type="ARBA" id="ARBA00022989"/>
    </source>
</evidence>
<comment type="caution">
    <text evidence="8">The sequence shown here is derived from an EMBL/GenBank/DDBJ whole genome shotgun (WGS) entry which is preliminary data.</text>
</comment>
<feature type="domain" description="Integral membrane bound transporter" evidence="7">
    <location>
        <begin position="452"/>
        <end position="578"/>
    </location>
</feature>
<dbReference type="Pfam" id="PF13515">
    <property type="entry name" value="FUSC_2"/>
    <property type="match status" value="1"/>
</dbReference>
<evidence type="ECO:0000256" key="4">
    <source>
        <dbReference type="ARBA" id="ARBA00023136"/>
    </source>
</evidence>
<dbReference type="AlphaFoldDB" id="A0A917B4G3"/>
<feature type="transmembrane region" description="Helical" evidence="6">
    <location>
        <begin position="568"/>
        <end position="584"/>
    </location>
</feature>
<evidence type="ECO:0000313" key="8">
    <source>
        <dbReference type="EMBL" id="GGF18047.1"/>
    </source>
</evidence>
<keyword evidence="2 6" id="KW-0812">Transmembrane</keyword>
<dbReference type="InterPro" id="IPR049453">
    <property type="entry name" value="Memb_transporter_dom"/>
</dbReference>
<dbReference type="GO" id="GO:0016020">
    <property type="term" value="C:membrane"/>
    <property type="evidence" value="ECO:0007669"/>
    <property type="project" value="UniProtKB-SubCell"/>
</dbReference>
<reference evidence="8 9" key="1">
    <citation type="journal article" date="2014" name="Int. J. Syst. Evol. Microbiol.">
        <title>Complete genome sequence of Corynebacterium casei LMG S-19264T (=DSM 44701T), isolated from a smear-ripened cheese.</title>
        <authorList>
            <consortium name="US DOE Joint Genome Institute (JGI-PGF)"/>
            <person name="Walter F."/>
            <person name="Albersmeier A."/>
            <person name="Kalinowski J."/>
            <person name="Ruckert C."/>
        </authorList>
    </citation>
    <scope>NUCLEOTIDE SEQUENCE [LARGE SCALE GENOMIC DNA]</scope>
    <source>
        <strain evidence="8 9">CGMCC 1.12976</strain>
    </source>
</reference>
<evidence type="ECO:0000259" key="7">
    <source>
        <dbReference type="Pfam" id="PF13515"/>
    </source>
</evidence>
<name>A0A917B4G3_9MICO</name>
<keyword evidence="4 6" id="KW-0472">Membrane</keyword>
<feature type="transmembrane region" description="Helical" evidence="6">
    <location>
        <begin position="147"/>
        <end position="166"/>
    </location>
</feature>
<evidence type="ECO:0000313" key="9">
    <source>
        <dbReference type="Proteomes" id="UP000598775"/>
    </source>
</evidence>
<evidence type="ECO:0000256" key="2">
    <source>
        <dbReference type="ARBA" id="ARBA00022692"/>
    </source>
</evidence>
<proteinExistence type="predicted"/>
<gene>
    <name evidence="8" type="ORF">GCM10011399_09690</name>
</gene>
<feature type="region of interest" description="Disordered" evidence="5">
    <location>
        <begin position="322"/>
        <end position="344"/>
    </location>
</feature>
<keyword evidence="3 6" id="KW-1133">Transmembrane helix</keyword>
<feature type="transmembrane region" description="Helical" evidence="6">
    <location>
        <begin position="487"/>
        <end position="508"/>
    </location>
</feature>
<dbReference type="RefSeq" id="WP_203585891.1">
    <property type="nucleotide sequence ID" value="NZ_BMGP01000002.1"/>
</dbReference>
<feature type="transmembrane region" description="Helical" evidence="6">
    <location>
        <begin position="514"/>
        <end position="533"/>
    </location>
</feature>